<evidence type="ECO:0000313" key="2">
    <source>
        <dbReference type="Proteomes" id="UP000189229"/>
    </source>
</evidence>
<comment type="caution">
    <text evidence="1">The sequence shown here is derived from an EMBL/GenBank/DDBJ whole genome shotgun (WGS) entry which is preliminary data.</text>
</comment>
<proteinExistence type="predicted"/>
<dbReference type="AlphaFoldDB" id="A0A1V3WAE9"/>
<protein>
    <submittedName>
        <fullName evidence="1">Uncharacterized protein</fullName>
    </submittedName>
</protein>
<reference evidence="1 2" key="1">
    <citation type="submission" date="2017-02" db="EMBL/GenBank/DDBJ databases">
        <title>Complete genome sequences of Mycobacterium kansasii strains isolated from rhesus macaques.</title>
        <authorList>
            <person name="Panda A."/>
            <person name="Nagaraj S."/>
            <person name="Zhao X."/>
            <person name="Tettelin H."/>
            <person name="Detolla L.J."/>
        </authorList>
    </citation>
    <scope>NUCLEOTIDE SEQUENCE [LARGE SCALE GENOMIC DNA]</scope>
    <source>
        <strain evidence="1 2">11-3813</strain>
    </source>
</reference>
<dbReference type="Proteomes" id="UP000189229">
    <property type="component" value="Unassembled WGS sequence"/>
</dbReference>
<evidence type="ECO:0000313" key="1">
    <source>
        <dbReference type="EMBL" id="OOK63953.1"/>
    </source>
</evidence>
<accession>A0A1V3WAE9</accession>
<organism evidence="1 2">
    <name type="scientific">Mycobacterium kansasii</name>
    <dbReference type="NCBI Taxonomy" id="1768"/>
    <lineage>
        <taxon>Bacteria</taxon>
        <taxon>Bacillati</taxon>
        <taxon>Actinomycetota</taxon>
        <taxon>Actinomycetes</taxon>
        <taxon>Mycobacteriales</taxon>
        <taxon>Mycobacteriaceae</taxon>
        <taxon>Mycobacterium</taxon>
    </lineage>
</organism>
<sequence length="54" mass="5852">MAVRPPGRPAWRSSNPTRMSCFTTSAYSGAVKVDCTRLNDPNGARHIDGQQFAA</sequence>
<name>A0A1V3WAE9_MYCKA</name>
<gene>
    <name evidence="1" type="ORF">BZL30_9350</name>
</gene>
<dbReference type="EMBL" id="MVBM01000014">
    <property type="protein sequence ID" value="OOK63953.1"/>
    <property type="molecule type" value="Genomic_DNA"/>
</dbReference>